<gene>
    <name evidence="1" type="ORF">K458DRAFT_189923</name>
</gene>
<evidence type="ECO:0000313" key="2">
    <source>
        <dbReference type="Proteomes" id="UP000799291"/>
    </source>
</evidence>
<organism evidence="1 2">
    <name type="scientific">Lentithecium fluviatile CBS 122367</name>
    <dbReference type="NCBI Taxonomy" id="1168545"/>
    <lineage>
        <taxon>Eukaryota</taxon>
        <taxon>Fungi</taxon>
        <taxon>Dikarya</taxon>
        <taxon>Ascomycota</taxon>
        <taxon>Pezizomycotina</taxon>
        <taxon>Dothideomycetes</taxon>
        <taxon>Pleosporomycetidae</taxon>
        <taxon>Pleosporales</taxon>
        <taxon>Massarineae</taxon>
        <taxon>Lentitheciaceae</taxon>
        <taxon>Lentithecium</taxon>
    </lineage>
</organism>
<sequence length="185" mass="20086">MSWCGAEGLLGALLCRIKPAVARHLEVDEFLRSTLRLTGSRVITWGTGSREMMTGSSGIPPASFLIQHTLLWSLLERLEALVQNEPLQEPSSAANCSSQPSVSLEHAGVNFIQIKYILQRPESHVLSPGYRANQIWAASRDDSSPPADGPAVPGVHISRLCSWFLGLALRSLVLPFSQAVGTESR</sequence>
<reference evidence="1" key="1">
    <citation type="journal article" date="2020" name="Stud. Mycol.">
        <title>101 Dothideomycetes genomes: a test case for predicting lifestyles and emergence of pathogens.</title>
        <authorList>
            <person name="Haridas S."/>
            <person name="Albert R."/>
            <person name="Binder M."/>
            <person name="Bloem J."/>
            <person name="Labutti K."/>
            <person name="Salamov A."/>
            <person name="Andreopoulos B."/>
            <person name="Baker S."/>
            <person name="Barry K."/>
            <person name="Bills G."/>
            <person name="Bluhm B."/>
            <person name="Cannon C."/>
            <person name="Castanera R."/>
            <person name="Culley D."/>
            <person name="Daum C."/>
            <person name="Ezra D."/>
            <person name="Gonzalez J."/>
            <person name="Henrissat B."/>
            <person name="Kuo A."/>
            <person name="Liang C."/>
            <person name="Lipzen A."/>
            <person name="Lutzoni F."/>
            <person name="Magnuson J."/>
            <person name="Mondo S."/>
            <person name="Nolan M."/>
            <person name="Ohm R."/>
            <person name="Pangilinan J."/>
            <person name="Park H.-J."/>
            <person name="Ramirez L."/>
            <person name="Alfaro M."/>
            <person name="Sun H."/>
            <person name="Tritt A."/>
            <person name="Yoshinaga Y."/>
            <person name="Zwiers L.-H."/>
            <person name="Turgeon B."/>
            <person name="Goodwin S."/>
            <person name="Spatafora J."/>
            <person name="Crous P."/>
            <person name="Grigoriev I."/>
        </authorList>
    </citation>
    <scope>NUCLEOTIDE SEQUENCE</scope>
    <source>
        <strain evidence="1">CBS 122367</strain>
    </source>
</reference>
<proteinExistence type="predicted"/>
<evidence type="ECO:0000313" key="1">
    <source>
        <dbReference type="EMBL" id="KAF2687378.1"/>
    </source>
</evidence>
<name>A0A6G1JAE1_9PLEO</name>
<dbReference type="EMBL" id="MU005575">
    <property type="protein sequence ID" value="KAF2687378.1"/>
    <property type="molecule type" value="Genomic_DNA"/>
</dbReference>
<dbReference type="AlphaFoldDB" id="A0A6G1JAE1"/>
<keyword evidence="2" id="KW-1185">Reference proteome</keyword>
<protein>
    <submittedName>
        <fullName evidence="1">Uncharacterized protein</fullName>
    </submittedName>
</protein>
<accession>A0A6G1JAE1</accession>
<dbReference type="Proteomes" id="UP000799291">
    <property type="component" value="Unassembled WGS sequence"/>
</dbReference>